<dbReference type="InterPro" id="IPR008948">
    <property type="entry name" value="L-Aspartase-like"/>
</dbReference>
<evidence type="ECO:0000256" key="11">
    <source>
        <dbReference type="RuleBase" id="RU361172"/>
    </source>
</evidence>
<dbReference type="InterPro" id="IPR020557">
    <property type="entry name" value="Fumarate_lyase_CS"/>
</dbReference>
<dbReference type="Pfam" id="PF00206">
    <property type="entry name" value="Lyase_1"/>
    <property type="match status" value="1"/>
</dbReference>
<name>A0ABY7YR23_9HYPH</name>
<reference evidence="13 14" key="1">
    <citation type="submission" date="2023-02" db="EMBL/GenBank/DDBJ databases">
        <title>Devosia algicola sp. nov., isolated from the phycosphere of marine algae.</title>
        <authorList>
            <person name="Kim J.M."/>
            <person name="Lee J.K."/>
            <person name="Choi B.J."/>
            <person name="Bayburt H."/>
            <person name="Jeon C.O."/>
        </authorList>
    </citation>
    <scope>NUCLEOTIDE SEQUENCE [LARGE SCALE GENOMIC DNA]</scope>
    <source>
        <strain evidence="13 14">G20-9</strain>
    </source>
</reference>
<evidence type="ECO:0000256" key="9">
    <source>
        <dbReference type="ARBA" id="ARBA00049115"/>
    </source>
</evidence>
<keyword evidence="14" id="KW-1185">Reference proteome</keyword>
<dbReference type="CDD" id="cd01360">
    <property type="entry name" value="Adenylsuccinate_lyase_1"/>
    <property type="match status" value="1"/>
</dbReference>
<gene>
    <name evidence="13" type="primary">purB</name>
    <name evidence="13" type="ORF">PSQ19_06510</name>
</gene>
<sequence length="445" mass="49716">MIPRYSRPEMVANWSPEARFAIWFEIEAHATTKLADLGVVPKDAAQRIWEVMLARKAEHGDYHFDVDRIDEIERTTKHDVIAFLTHLSEIVGPEARFVHQGMTSSDILDTTLSVQMAHAADLLLADIDALLDALKRRALEHKHTITIGRSHGIHAEPTTFGVKLAEAYAEFFRNRARLVAARAEIATCAISGAIGTFANINPSVEEYVAEQLGLAVEPVSTQVIPRDRHAMFFATLGVIASSIERVAVEIRHLQRTEVLEAEEYFSPGQKGSSAMPHKRNPVLTENLTGLARLVRGMVTPALENVALWHERDISHSSVERMIGPDATITLDFALARLTGVIDKLLVYPQNMRRNLDLLGGLHNSQRMLLALTQAGYSREDSYAAVQRNAMKVWQMEGDRTGQFAENLKNDPEVTLSNEQIDAMFDDAYHLKHVDTIFTRVFGPAQ</sequence>
<dbReference type="Gene3D" id="1.20.200.10">
    <property type="entry name" value="Fumarase/aspartase (Central domain)"/>
    <property type="match status" value="1"/>
</dbReference>
<dbReference type="InterPro" id="IPR022761">
    <property type="entry name" value="Fumarate_lyase_N"/>
</dbReference>
<evidence type="ECO:0000256" key="6">
    <source>
        <dbReference type="ARBA" id="ARBA00023239"/>
    </source>
</evidence>
<dbReference type="GO" id="GO:0016829">
    <property type="term" value="F:lyase activity"/>
    <property type="evidence" value="ECO:0007669"/>
    <property type="project" value="UniProtKB-KW"/>
</dbReference>
<evidence type="ECO:0000256" key="3">
    <source>
        <dbReference type="ARBA" id="ARBA00008273"/>
    </source>
</evidence>
<evidence type="ECO:0000256" key="8">
    <source>
        <dbReference type="ARBA" id="ARBA00030717"/>
    </source>
</evidence>
<evidence type="ECO:0000256" key="7">
    <source>
        <dbReference type="ARBA" id="ARBA00024477"/>
    </source>
</evidence>
<accession>A0ABY7YR23</accession>
<feature type="domain" description="Adenylosuccinate lyase C-terminal" evidence="12">
    <location>
        <begin position="359"/>
        <end position="441"/>
    </location>
</feature>
<dbReference type="Gene3D" id="1.10.275.10">
    <property type="entry name" value="Fumarase/aspartase (N-terminal domain)"/>
    <property type="match status" value="1"/>
</dbReference>
<evidence type="ECO:0000313" key="13">
    <source>
        <dbReference type="EMBL" id="WDR03706.1"/>
    </source>
</evidence>
<evidence type="ECO:0000256" key="1">
    <source>
        <dbReference type="ARBA" id="ARBA00004706"/>
    </source>
</evidence>
<dbReference type="InterPro" id="IPR004769">
    <property type="entry name" value="Pur_lyase"/>
</dbReference>
<dbReference type="PANTHER" id="PTHR43172:SF1">
    <property type="entry name" value="ADENYLOSUCCINATE LYASE"/>
    <property type="match status" value="1"/>
</dbReference>
<dbReference type="EC" id="4.3.2.2" evidence="4 10"/>
<evidence type="ECO:0000256" key="10">
    <source>
        <dbReference type="NCBIfam" id="TIGR00928"/>
    </source>
</evidence>
<dbReference type="PRINTS" id="PR00149">
    <property type="entry name" value="FUMRATELYASE"/>
</dbReference>
<organism evidence="13 14">
    <name type="scientific">Devosia algicola</name>
    <dbReference type="NCBI Taxonomy" id="3026418"/>
    <lineage>
        <taxon>Bacteria</taxon>
        <taxon>Pseudomonadati</taxon>
        <taxon>Pseudomonadota</taxon>
        <taxon>Alphaproteobacteria</taxon>
        <taxon>Hyphomicrobiales</taxon>
        <taxon>Devosiaceae</taxon>
        <taxon>Devosia</taxon>
    </lineage>
</organism>
<evidence type="ECO:0000259" key="12">
    <source>
        <dbReference type="SMART" id="SM00998"/>
    </source>
</evidence>
<keyword evidence="6 11" id="KW-0456">Lyase</keyword>
<dbReference type="PROSITE" id="PS00163">
    <property type="entry name" value="FUMARATE_LYASES"/>
    <property type="match status" value="1"/>
</dbReference>
<keyword evidence="11" id="KW-0658">Purine biosynthesis</keyword>
<dbReference type="NCBIfam" id="TIGR00928">
    <property type="entry name" value="purB"/>
    <property type="match status" value="1"/>
</dbReference>
<comment type="pathway">
    <text evidence="2 11">Purine metabolism; AMP biosynthesis via de novo pathway; AMP from IMP: step 2/2.</text>
</comment>
<proteinExistence type="inferred from homology"/>
<dbReference type="SMART" id="SM00998">
    <property type="entry name" value="ADSL_C"/>
    <property type="match status" value="1"/>
</dbReference>
<dbReference type="Gene3D" id="1.10.40.30">
    <property type="entry name" value="Fumarase/aspartase (C-terminal domain)"/>
    <property type="match status" value="1"/>
</dbReference>
<comment type="pathway">
    <text evidence="1 11">Purine metabolism; IMP biosynthesis via de novo pathway; 5-amino-1-(5-phospho-D-ribosyl)imidazole-4-carboxamide from 5-amino-1-(5-phospho-D-ribosyl)imidazole-4-carboxylate: step 2/2.</text>
</comment>
<comment type="catalytic activity">
    <reaction evidence="7">
        <text>(2S)-2-[5-amino-1-(5-phospho-beta-D-ribosyl)imidazole-4-carboxamido]succinate = 5-amino-1-(5-phospho-beta-D-ribosyl)imidazole-4-carboxamide + fumarate</text>
        <dbReference type="Rhea" id="RHEA:23920"/>
        <dbReference type="ChEBI" id="CHEBI:29806"/>
        <dbReference type="ChEBI" id="CHEBI:58443"/>
        <dbReference type="ChEBI" id="CHEBI:58475"/>
        <dbReference type="EC" id="4.3.2.2"/>
    </reaction>
    <physiologicalReaction direction="left-to-right" evidence="7">
        <dbReference type="Rhea" id="RHEA:23921"/>
    </physiologicalReaction>
</comment>
<comment type="similarity">
    <text evidence="3 11">Belongs to the lyase 1 family. Adenylosuccinate lyase subfamily.</text>
</comment>
<dbReference type="InterPro" id="IPR019468">
    <property type="entry name" value="AdenyloSucc_lyase_C"/>
</dbReference>
<evidence type="ECO:0000256" key="4">
    <source>
        <dbReference type="ARBA" id="ARBA00012339"/>
    </source>
</evidence>
<dbReference type="PRINTS" id="PR00145">
    <property type="entry name" value="ARGSUCLYASE"/>
</dbReference>
<comment type="catalytic activity">
    <reaction evidence="9">
        <text>N(6)-(1,2-dicarboxyethyl)-AMP = fumarate + AMP</text>
        <dbReference type="Rhea" id="RHEA:16853"/>
        <dbReference type="ChEBI" id="CHEBI:29806"/>
        <dbReference type="ChEBI" id="CHEBI:57567"/>
        <dbReference type="ChEBI" id="CHEBI:456215"/>
        <dbReference type="EC" id="4.3.2.2"/>
    </reaction>
    <physiologicalReaction direction="left-to-right" evidence="9">
        <dbReference type="Rhea" id="RHEA:16854"/>
    </physiologicalReaction>
</comment>
<dbReference type="Proteomes" id="UP001220530">
    <property type="component" value="Chromosome"/>
</dbReference>
<evidence type="ECO:0000256" key="2">
    <source>
        <dbReference type="ARBA" id="ARBA00004734"/>
    </source>
</evidence>
<dbReference type="SUPFAM" id="SSF48557">
    <property type="entry name" value="L-aspartase-like"/>
    <property type="match status" value="1"/>
</dbReference>
<dbReference type="Pfam" id="PF10397">
    <property type="entry name" value="ADSL_C"/>
    <property type="match status" value="1"/>
</dbReference>
<dbReference type="PANTHER" id="PTHR43172">
    <property type="entry name" value="ADENYLOSUCCINATE LYASE"/>
    <property type="match status" value="1"/>
</dbReference>
<dbReference type="RefSeq" id="WP_282220096.1">
    <property type="nucleotide sequence ID" value="NZ_CP118246.1"/>
</dbReference>
<evidence type="ECO:0000256" key="5">
    <source>
        <dbReference type="ARBA" id="ARBA00017058"/>
    </source>
</evidence>
<protein>
    <recommendedName>
        <fullName evidence="5 10">Adenylosuccinate lyase</fullName>
        <shortName evidence="11">ASL</shortName>
        <ecNumber evidence="4 10">4.3.2.2</ecNumber>
    </recommendedName>
    <alternativeName>
        <fullName evidence="8 11">Adenylosuccinase</fullName>
    </alternativeName>
</protein>
<dbReference type="EMBL" id="CP118246">
    <property type="protein sequence ID" value="WDR03706.1"/>
    <property type="molecule type" value="Genomic_DNA"/>
</dbReference>
<dbReference type="InterPro" id="IPR024083">
    <property type="entry name" value="Fumarase/histidase_N"/>
</dbReference>
<dbReference type="InterPro" id="IPR000362">
    <property type="entry name" value="Fumarate_lyase_fam"/>
</dbReference>
<evidence type="ECO:0000313" key="14">
    <source>
        <dbReference type="Proteomes" id="UP001220530"/>
    </source>
</evidence>